<evidence type="ECO:0000313" key="1">
    <source>
        <dbReference type="EMBL" id="MRW92848.1"/>
    </source>
</evidence>
<dbReference type="Proteomes" id="UP000433309">
    <property type="component" value="Unassembled WGS sequence"/>
</dbReference>
<reference evidence="1 2" key="1">
    <citation type="submission" date="2019-11" db="EMBL/GenBank/DDBJ databases">
        <title>Novel species isolated from a subtropical stream in China.</title>
        <authorList>
            <person name="Lu H."/>
        </authorList>
    </citation>
    <scope>NUCLEOTIDE SEQUENCE [LARGE SCALE GENOMIC DNA]</scope>
    <source>
        <strain evidence="1 2">FT80W</strain>
    </source>
</reference>
<dbReference type="Gene3D" id="1.10.287.3020">
    <property type="match status" value="1"/>
</dbReference>
<accession>A0A6I2L400</accession>
<dbReference type="RefSeq" id="WP_154380657.1">
    <property type="nucleotide sequence ID" value="NZ_WKJK01000013.1"/>
</dbReference>
<protein>
    <submittedName>
        <fullName evidence="1">DUF3144 domain-containing protein</fullName>
    </submittedName>
</protein>
<sequence>MPQQADDHFYNRADAHIHLANDQLSDAASGSVSASFMFAVSRFNAWRSACGFQKKEDMQAARAETIAYFVTEYEKCLIENLDDYIQNFDQYMKLSTKTATEDQ</sequence>
<gene>
    <name evidence="1" type="ORF">GJ699_22880</name>
</gene>
<dbReference type="InterPro" id="IPR021490">
    <property type="entry name" value="DUF3144"/>
</dbReference>
<comment type="caution">
    <text evidence="1">The sequence shown here is derived from an EMBL/GenBank/DDBJ whole genome shotgun (WGS) entry which is preliminary data.</text>
</comment>
<dbReference type="Pfam" id="PF11342">
    <property type="entry name" value="DUF3144"/>
    <property type="match status" value="1"/>
</dbReference>
<evidence type="ECO:0000313" key="2">
    <source>
        <dbReference type="Proteomes" id="UP000433309"/>
    </source>
</evidence>
<organism evidence="1 2">
    <name type="scientific">Duganella guangzhouensis</name>
    <dbReference type="NCBI Taxonomy" id="2666084"/>
    <lineage>
        <taxon>Bacteria</taxon>
        <taxon>Pseudomonadati</taxon>
        <taxon>Pseudomonadota</taxon>
        <taxon>Betaproteobacteria</taxon>
        <taxon>Burkholderiales</taxon>
        <taxon>Oxalobacteraceae</taxon>
        <taxon>Telluria group</taxon>
        <taxon>Duganella</taxon>
    </lineage>
</organism>
<dbReference type="EMBL" id="WKJK01000013">
    <property type="protein sequence ID" value="MRW92848.1"/>
    <property type="molecule type" value="Genomic_DNA"/>
</dbReference>
<name>A0A6I2L400_9BURK</name>
<dbReference type="AlphaFoldDB" id="A0A6I2L400"/>
<proteinExistence type="predicted"/>
<keyword evidence="2" id="KW-1185">Reference proteome</keyword>